<keyword evidence="3" id="KW-1185">Reference proteome</keyword>
<dbReference type="PANTHER" id="PTHR48079">
    <property type="entry name" value="PROTEIN YEEZ"/>
    <property type="match status" value="1"/>
</dbReference>
<dbReference type="Proteomes" id="UP000011546">
    <property type="component" value="Unassembled WGS sequence"/>
</dbReference>
<sequence length="317" mass="33662">MRVVIVGCGYVGLELARQLAGRGHAVTGVRRSDAGLDAIESVGEPIDGDGDADGGAAEGEVDAVRADATDPATLDALPDADAVVFAASSGGRGAAAAREVYVDGLGNVIEAYGSRTAAPDRLVYTSSTGVYGDHDGAWVGEETPIEPTTEKTRVLAEAERTAVETAAEFGIDGTVARFAGLYGPDRYRLRRYLDGPVTAGYLNMIHRDDAAGAVCHLLESDRARGEAVLVVDDEPVDKHAFADWLADACGVPRPEKRSKAERIAEGDLSAAAERRIRTSKRCSNDRLRGLGYEFAYPTFREGYRDAVRAFRAANERA</sequence>
<dbReference type="Pfam" id="PF01370">
    <property type="entry name" value="Epimerase"/>
    <property type="match status" value="1"/>
</dbReference>
<reference evidence="2 3" key="1">
    <citation type="journal article" date="2014" name="PLoS Genet.">
        <title>Phylogenetically driven sequencing of extremely halophilic archaea reveals strategies for static and dynamic osmo-response.</title>
        <authorList>
            <person name="Becker E.A."/>
            <person name="Seitzer P.M."/>
            <person name="Tritt A."/>
            <person name="Larsen D."/>
            <person name="Krusor M."/>
            <person name="Yao A.I."/>
            <person name="Wu D."/>
            <person name="Madern D."/>
            <person name="Eisen J.A."/>
            <person name="Darling A.E."/>
            <person name="Facciotti M.T."/>
        </authorList>
    </citation>
    <scope>NUCLEOTIDE SEQUENCE [LARGE SCALE GENOMIC DNA]</scope>
    <source>
        <strain evidence="2 3">JCM 14978</strain>
    </source>
</reference>
<evidence type="ECO:0000313" key="2">
    <source>
        <dbReference type="EMBL" id="EMA62982.1"/>
    </source>
</evidence>
<dbReference type="GO" id="GO:0004029">
    <property type="term" value="F:aldehyde dehydrogenase (NAD+) activity"/>
    <property type="evidence" value="ECO:0007669"/>
    <property type="project" value="TreeGrafter"/>
</dbReference>
<evidence type="ECO:0000313" key="3">
    <source>
        <dbReference type="Proteomes" id="UP000011546"/>
    </source>
</evidence>
<dbReference type="GO" id="GO:0005737">
    <property type="term" value="C:cytoplasm"/>
    <property type="evidence" value="ECO:0007669"/>
    <property type="project" value="TreeGrafter"/>
</dbReference>
<dbReference type="InterPro" id="IPR036291">
    <property type="entry name" value="NAD(P)-bd_dom_sf"/>
</dbReference>
<dbReference type="STRING" id="1230456.C468_10342"/>
<gene>
    <name evidence="2" type="ORF">C468_10342</name>
</gene>
<dbReference type="PANTHER" id="PTHR48079:SF6">
    <property type="entry name" value="NAD(P)-BINDING DOMAIN-CONTAINING PROTEIN-RELATED"/>
    <property type="match status" value="1"/>
</dbReference>
<organism evidence="2 3">
    <name type="scientific">Halorubrum kocurii JCM 14978</name>
    <dbReference type="NCBI Taxonomy" id="1230456"/>
    <lineage>
        <taxon>Archaea</taxon>
        <taxon>Methanobacteriati</taxon>
        <taxon>Methanobacteriota</taxon>
        <taxon>Stenosarchaea group</taxon>
        <taxon>Halobacteria</taxon>
        <taxon>Halobacteriales</taxon>
        <taxon>Haloferacaceae</taxon>
        <taxon>Halorubrum</taxon>
    </lineage>
</organism>
<comment type="caution">
    <text evidence="2">The sequence shown here is derived from an EMBL/GenBank/DDBJ whole genome shotgun (WGS) entry which is preliminary data.</text>
</comment>
<dbReference type="InterPro" id="IPR051783">
    <property type="entry name" value="NAD(P)-dependent_oxidoreduct"/>
</dbReference>
<dbReference type="Gene3D" id="3.40.50.720">
    <property type="entry name" value="NAD(P)-binding Rossmann-like Domain"/>
    <property type="match status" value="1"/>
</dbReference>
<dbReference type="EMBL" id="AOJH01000064">
    <property type="protein sequence ID" value="EMA62982.1"/>
    <property type="molecule type" value="Genomic_DNA"/>
</dbReference>
<dbReference type="RefSeq" id="WP_008848772.1">
    <property type="nucleotide sequence ID" value="NZ_AOJH01000064.1"/>
</dbReference>
<proteinExistence type="predicted"/>
<dbReference type="AlphaFoldDB" id="M0NYI6"/>
<dbReference type="CDD" id="cd05266">
    <property type="entry name" value="SDR_a4"/>
    <property type="match status" value="1"/>
</dbReference>
<dbReference type="SUPFAM" id="SSF51735">
    <property type="entry name" value="NAD(P)-binding Rossmann-fold domains"/>
    <property type="match status" value="1"/>
</dbReference>
<name>M0NYI6_9EURY</name>
<dbReference type="OrthoDB" id="312526at2157"/>
<dbReference type="InterPro" id="IPR001509">
    <property type="entry name" value="Epimerase_deHydtase"/>
</dbReference>
<accession>M0NYI6</accession>
<evidence type="ECO:0000259" key="1">
    <source>
        <dbReference type="Pfam" id="PF01370"/>
    </source>
</evidence>
<feature type="domain" description="NAD-dependent epimerase/dehydratase" evidence="1">
    <location>
        <begin position="4"/>
        <end position="190"/>
    </location>
</feature>
<dbReference type="PATRIC" id="fig|1230456.3.peg.2049"/>
<protein>
    <submittedName>
        <fullName evidence="2">NAD-dependent epimerase/dehydratase</fullName>
    </submittedName>
</protein>